<dbReference type="Proteomes" id="UP000637299">
    <property type="component" value="Unassembled WGS sequence"/>
</dbReference>
<dbReference type="Pfam" id="PF08327">
    <property type="entry name" value="AHSA1"/>
    <property type="match status" value="1"/>
</dbReference>
<evidence type="ECO:0000256" key="1">
    <source>
        <dbReference type="ARBA" id="ARBA00006817"/>
    </source>
</evidence>
<proteinExistence type="inferred from homology"/>
<keyword evidence="4" id="KW-1185">Reference proteome</keyword>
<dbReference type="InterPro" id="IPR013538">
    <property type="entry name" value="ASHA1/2-like_C"/>
</dbReference>
<name>A0ABR8Z881_9FLAO</name>
<protein>
    <submittedName>
        <fullName evidence="3">SRPBCC domain-containing protein</fullName>
    </submittedName>
</protein>
<dbReference type="InterPro" id="IPR023393">
    <property type="entry name" value="START-like_dom_sf"/>
</dbReference>
<reference evidence="3 4" key="1">
    <citation type="submission" date="2020-09" db="EMBL/GenBank/DDBJ databases">
        <title>Genome seq and assembly of Chryseobacterium sp.</title>
        <authorList>
            <person name="Chhetri G."/>
        </authorList>
    </citation>
    <scope>NUCLEOTIDE SEQUENCE [LARGE SCALE GENOMIC DNA]</scope>
    <source>
        <strain evidence="3 4">GCR10</strain>
    </source>
</reference>
<accession>A0ABR8Z881</accession>
<dbReference type="EMBL" id="JACYFS010000001">
    <property type="protein sequence ID" value="MBD8081450.1"/>
    <property type="molecule type" value="Genomic_DNA"/>
</dbReference>
<dbReference type="RefSeq" id="WP_191735227.1">
    <property type="nucleotide sequence ID" value="NZ_JACYFS010000001.1"/>
</dbReference>
<comment type="similarity">
    <text evidence="1">Belongs to the AHA1 family.</text>
</comment>
<feature type="domain" description="Activator of Hsp90 ATPase homologue 1/2-like C-terminal" evidence="2">
    <location>
        <begin position="15"/>
        <end position="140"/>
    </location>
</feature>
<dbReference type="SUPFAM" id="SSF55961">
    <property type="entry name" value="Bet v1-like"/>
    <property type="match status" value="1"/>
</dbReference>
<evidence type="ECO:0000313" key="3">
    <source>
        <dbReference type="EMBL" id="MBD8081450.1"/>
    </source>
</evidence>
<sequence>MSTQNFSYSFSTSKSPEEVYKILINPKNWWIGLHNEIITGKSENVNDEFSFSAGNGAHNSVQKLNEMILNEKIVWKVIESNLTFLKETDEWTGTKISFGISKENDKTKITFTHDGLIPEFECYDGCTGAWSQYLENLDQKLNSE</sequence>
<comment type="caution">
    <text evidence="3">The sequence shown here is derived from an EMBL/GenBank/DDBJ whole genome shotgun (WGS) entry which is preliminary data.</text>
</comment>
<gene>
    <name evidence="3" type="ORF">IC610_03315</name>
</gene>
<dbReference type="CDD" id="cd07814">
    <property type="entry name" value="SRPBCC_CalC_Aha1-like"/>
    <property type="match status" value="1"/>
</dbReference>
<evidence type="ECO:0000313" key="4">
    <source>
        <dbReference type="Proteomes" id="UP000637299"/>
    </source>
</evidence>
<organism evidence="3 4">
    <name type="scientific">Chryseobacterium caseinilyticum</name>
    <dbReference type="NCBI Taxonomy" id="2771428"/>
    <lineage>
        <taxon>Bacteria</taxon>
        <taxon>Pseudomonadati</taxon>
        <taxon>Bacteroidota</taxon>
        <taxon>Flavobacteriia</taxon>
        <taxon>Flavobacteriales</taxon>
        <taxon>Weeksellaceae</taxon>
        <taxon>Chryseobacterium group</taxon>
        <taxon>Chryseobacterium</taxon>
    </lineage>
</organism>
<dbReference type="Gene3D" id="3.30.530.20">
    <property type="match status" value="1"/>
</dbReference>
<evidence type="ECO:0000259" key="2">
    <source>
        <dbReference type="Pfam" id="PF08327"/>
    </source>
</evidence>